<comment type="caution">
    <text evidence="2">The sequence shown here is derived from an EMBL/GenBank/DDBJ whole genome shotgun (WGS) entry which is preliminary data.</text>
</comment>
<accession>A0AAV4MV87</accession>
<keyword evidence="3" id="KW-1185">Reference proteome</keyword>
<proteinExistence type="predicted"/>
<evidence type="ECO:0000313" key="2">
    <source>
        <dbReference type="EMBL" id="GIX75876.1"/>
    </source>
</evidence>
<feature type="region of interest" description="Disordered" evidence="1">
    <location>
        <begin position="1"/>
        <end position="24"/>
    </location>
</feature>
<dbReference type="EMBL" id="BPLR01020205">
    <property type="protein sequence ID" value="GIX75876.1"/>
    <property type="molecule type" value="Genomic_DNA"/>
</dbReference>
<name>A0AAV4MV87_CAEEX</name>
<evidence type="ECO:0000313" key="3">
    <source>
        <dbReference type="Proteomes" id="UP001054945"/>
    </source>
</evidence>
<protein>
    <submittedName>
        <fullName evidence="2">Uncharacterized protein</fullName>
    </submittedName>
</protein>
<dbReference type="AlphaFoldDB" id="A0AAV4MV87"/>
<evidence type="ECO:0000256" key="1">
    <source>
        <dbReference type="SAM" id="MobiDB-lite"/>
    </source>
</evidence>
<dbReference type="Proteomes" id="UP001054945">
    <property type="component" value="Unassembled WGS sequence"/>
</dbReference>
<gene>
    <name evidence="2" type="ORF">CEXT_61931</name>
</gene>
<reference evidence="2 3" key="1">
    <citation type="submission" date="2021-06" db="EMBL/GenBank/DDBJ databases">
        <title>Caerostris extrusa draft genome.</title>
        <authorList>
            <person name="Kono N."/>
            <person name="Arakawa K."/>
        </authorList>
    </citation>
    <scope>NUCLEOTIDE SEQUENCE [LARGE SCALE GENOMIC DNA]</scope>
</reference>
<sequence>MGMHTAINLSDTLKDGHEGKSCNGHRKRNRIFRCRIEMAEKLSRRFMPQNINEFSSSAISGGCLPEEVLSFHTALTP</sequence>
<organism evidence="2 3">
    <name type="scientific">Caerostris extrusa</name>
    <name type="common">Bark spider</name>
    <name type="synonym">Caerostris bankana</name>
    <dbReference type="NCBI Taxonomy" id="172846"/>
    <lineage>
        <taxon>Eukaryota</taxon>
        <taxon>Metazoa</taxon>
        <taxon>Ecdysozoa</taxon>
        <taxon>Arthropoda</taxon>
        <taxon>Chelicerata</taxon>
        <taxon>Arachnida</taxon>
        <taxon>Araneae</taxon>
        <taxon>Araneomorphae</taxon>
        <taxon>Entelegynae</taxon>
        <taxon>Araneoidea</taxon>
        <taxon>Araneidae</taxon>
        <taxon>Caerostris</taxon>
    </lineage>
</organism>